<reference evidence="1" key="1">
    <citation type="submission" date="2021-01" db="UniProtKB">
        <authorList>
            <consortium name="EnsemblMetazoa"/>
        </authorList>
    </citation>
    <scope>IDENTIFICATION</scope>
    <source>
        <strain evidence="1">DH4</strain>
    </source>
</reference>
<evidence type="ECO:0000313" key="2">
    <source>
        <dbReference type="Proteomes" id="UP000005203"/>
    </source>
</evidence>
<dbReference type="GeneID" id="113218807"/>
<reference evidence="3" key="2">
    <citation type="submission" date="2025-04" db="UniProtKB">
        <authorList>
            <consortium name="RefSeq"/>
        </authorList>
    </citation>
    <scope>IDENTIFICATION</scope>
    <source>
        <strain evidence="3">DH4</strain>
        <tissue evidence="3">Whole body</tissue>
    </source>
</reference>
<gene>
    <name evidence="3" type="primary">LOC113218807</name>
</gene>
<dbReference type="KEGG" id="ame:113218807"/>
<dbReference type="AlphaFoldDB" id="A0A7M7L332"/>
<dbReference type="EnsemblMetazoa" id="XM_026441038">
    <property type="protein sequence ID" value="XP_026296823"/>
    <property type="gene ID" value="LOC113218807"/>
</dbReference>
<sequence>MRMQRRVSMKPFSFFQKWRIFKFKFKFKISLYALTAEPGSKSMLVAVRNVWTWYTKIREWFLENDQPISENAFALGKGLPKNENDVSSSSNWTCCLTMLNRKTKLLESAINERRKRMGRQCLFRHCSGLVCAHKLMKRRKNRQHCVHLRVSHDVISDHWRIYDKSMHNNKDNIKDGKENSVSNEEIINVLHMQKGEISNEISCDTEEKEGKKDISEKDKRNIELKSTFNRDIPRLSPRILEARCEENKNFEKSNILKDIRNDIKYPLKCINENILEKRNSSHKINKIDTPRECLRKTSNKKFLSNDLNFGKTIITDNCMNSILYHDLRKKYTPNIKNKLSKDYLEIDKVVEFNLSSEMEDAENINARQELDVDKIMNNFLSDVQVFPFKQKQRCNLKHSINKHQFSNSRLQKKYSSHSNKIGSNMVQQKTFPALWYKNTMKQKKLSKFFCQNCNCNAKSYNYNDSRWSSRKQFLTYPNSSIRSQYNMPFTNLQLHRNNNMCECLKMKKKNDSMIDPKFILSHETRSFKYKPQSMKYREKPTIVIFKNRTPNQRSKNLKSYNSPTTSIGTIESSVHDSLDTCPCSIYKSPRYMIPNDRYNKYNTKIDPLLLSSSSKSSLSKRCHSWSILSQNSICHRQEPISSSCTNVQLWNRFPENEERKNMYLSSSSCSCSTSTLSTFKDDYSLTETETEMKQIQRSERKKPKFCAQKKKIIYMDKRHVRWNIKN</sequence>
<evidence type="ECO:0000313" key="3">
    <source>
        <dbReference type="RefSeq" id="XP_026296823.1"/>
    </source>
</evidence>
<protein>
    <submittedName>
        <fullName evidence="3">Uncharacterized protein LOC113218807</fullName>
    </submittedName>
</protein>
<name>A0A7M7L332_APIME</name>
<proteinExistence type="predicted"/>
<evidence type="ECO:0000313" key="1">
    <source>
        <dbReference type="EnsemblMetazoa" id="XP_026296823"/>
    </source>
</evidence>
<keyword evidence="2" id="KW-1185">Reference proteome</keyword>
<dbReference type="RefSeq" id="XP_026296823.1">
    <property type="nucleotide sequence ID" value="XM_026441038.1"/>
</dbReference>
<dbReference type="Proteomes" id="UP000005203">
    <property type="component" value="Linkage group LG5"/>
</dbReference>
<organism evidence="1">
    <name type="scientific">Apis mellifera</name>
    <name type="common">Honeybee</name>
    <dbReference type="NCBI Taxonomy" id="7460"/>
    <lineage>
        <taxon>Eukaryota</taxon>
        <taxon>Metazoa</taxon>
        <taxon>Ecdysozoa</taxon>
        <taxon>Arthropoda</taxon>
        <taxon>Hexapoda</taxon>
        <taxon>Insecta</taxon>
        <taxon>Pterygota</taxon>
        <taxon>Neoptera</taxon>
        <taxon>Endopterygota</taxon>
        <taxon>Hymenoptera</taxon>
        <taxon>Apocrita</taxon>
        <taxon>Aculeata</taxon>
        <taxon>Apoidea</taxon>
        <taxon>Anthophila</taxon>
        <taxon>Apidae</taxon>
        <taxon>Apis</taxon>
    </lineage>
</organism>
<accession>A0A8B8GZW2</accession>
<accession>A0A7M7L332</accession>